<feature type="domain" description="Ubiquitin-like protease family profile" evidence="4">
    <location>
        <begin position="89"/>
        <end position="171"/>
    </location>
</feature>
<dbReference type="GO" id="GO:0008234">
    <property type="term" value="F:cysteine-type peptidase activity"/>
    <property type="evidence" value="ECO:0007669"/>
    <property type="project" value="InterPro"/>
</dbReference>
<proteinExistence type="inferred from homology"/>
<name>A0AAD8JM04_TARER</name>
<accession>A0AAD8JM04</accession>
<keyword evidence="3" id="KW-0378">Hydrolase</keyword>
<evidence type="ECO:0000313" key="6">
    <source>
        <dbReference type="Proteomes" id="UP001229421"/>
    </source>
</evidence>
<keyword evidence="6" id="KW-1185">Reference proteome</keyword>
<dbReference type="SUPFAM" id="SSF54001">
    <property type="entry name" value="Cysteine proteinases"/>
    <property type="match status" value="1"/>
</dbReference>
<comment type="caution">
    <text evidence="5">The sequence shown here is derived from an EMBL/GenBank/DDBJ whole genome shotgun (WGS) entry which is preliminary data.</text>
</comment>
<dbReference type="EMBL" id="JAUHHV010000012">
    <property type="protein sequence ID" value="KAK1406086.1"/>
    <property type="molecule type" value="Genomic_DNA"/>
</dbReference>
<evidence type="ECO:0000313" key="5">
    <source>
        <dbReference type="EMBL" id="KAK1406086.1"/>
    </source>
</evidence>
<evidence type="ECO:0000256" key="3">
    <source>
        <dbReference type="ARBA" id="ARBA00022801"/>
    </source>
</evidence>
<dbReference type="Pfam" id="PF02902">
    <property type="entry name" value="Peptidase_C48"/>
    <property type="match status" value="1"/>
</dbReference>
<sequence>MGCFLDRIEGSTKVHGGLFSSGRIQNKNDVSFTQGRNDAGLLPSLGGFIEFDNVLKSPVPQAPIPQALVTDLQPITKGKGKGKCKDKSKRKVKSYILAPFLIGPHYVLFIISPKQKRGYILDSLKGTKNEKSYPFSKVVEDSFEGNFTWAMVNCKQQLSSWECGFMILKHMFEFVLHEDASPTNIWNDTSLVTQPEIDVLIENIMKEFLKVLDEASNVGQV</sequence>
<dbReference type="AlphaFoldDB" id="A0AAD8JM04"/>
<reference evidence="5" key="1">
    <citation type="journal article" date="2023" name="bioRxiv">
        <title>Improved chromosome-level genome assembly for marigold (Tagetes erecta).</title>
        <authorList>
            <person name="Jiang F."/>
            <person name="Yuan L."/>
            <person name="Wang S."/>
            <person name="Wang H."/>
            <person name="Xu D."/>
            <person name="Wang A."/>
            <person name="Fan W."/>
        </authorList>
    </citation>
    <scope>NUCLEOTIDE SEQUENCE</scope>
    <source>
        <strain evidence="5">WSJ</strain>
        <tissue evidence="5">Leaf</tissue>
    </source>
</reference>
<dbReference type="InterPro" id="IPR038765">
    <property type="entry name" value="Papain-like_cys_pep_sf"/>
</dbReference>
<gene>
    <name evidence="5" type="ORF">QVD17_41371</name>
</gene>
<evidence type="ECO:0000259" key="4">
    <source>
        <dbReference type="Pfam" id="PF02902"/>
    </source>
</evidence>
<evidence type="ECO:0000256" key="1">
    <source>
        <dbReference type="ARBA" id="ARBA00005234"/>
    </source>
</evidence>
<evidence type="ECO:0000256" key="2">
    <source>
        <dbReference type="ARBA" id="ARBA00022670"/>
    </source>
</evidence>
<dbReference type="Gene3D" id="3.40.395.10">
    <property type="entry name" value="Adenoviral Proteinase, Chain A"/>
    <property type="match status" value="1"/>
</dbReference>
<protein>
    <recommendedName>
        <fullName evidence="4">Ubiquitin-like protease family profile domain-containing protein</fullName>
    </recommendedName>
</protein>
<dbReference type="Proteomes" id="UP001229421">
    <property type="component" value="Unassembled WGS sequence"/>
</dbReference>
<dbReference type="GO" id="GO:0006508">
    <property type="term" value="P:proteolysis"/>
    <property type="evidence" value="ECO:0007669"/>
    <property type="project" value="UniProtKB-KW"/>
</dbReference>
<keyword evidence="2" id="KW-0645">Protease</keyword>
<organism evidence="5 6">
    <name type="scientific">Tagetes erecta</name>
    <name type="common">African marigold</name>
    <dbReference type="NCBI Taxonomy" id="13708"/>
    <lineage>
        <taxon>Eukaryota</taxon>
        <taxon>Viridiplantae</taxon>
        <taxon>Streptophyta</taxon>
        <taxon>Embryophyta</taxon>
        <taxon>Tracheophyta</taxon>
        <taxon>Spermatophyta</taxon>
        <taxon>Magnoliopsida</taxon>
        <taxon>eudicotyledons</taxon>
        <taxon>Gunneridae</taxon>
        <taxon>Pentapetalae</taxon>
        <taxon>asterids</taxon>
        <taxon>campanulids</taxon>
        <taxon>Asterales</taxon>
        <taxon>Asteraceae</taxon>
        <taxon>Asteroideae</taxon>
        <taxon>Heliantheae alliance</taxon>
        <taxon>Tageteae</taxon>
        <taxon>Tagetes</taxon>
    </lineage>
</organism>
<dbReference type="InterPro" id="IPR003653">
    <property type="entry name" value="Peptidase_C48_C"/>
</dbReference>
<comment type="similarity">
    <text evidence="1">Belongs to the peptidase C48 family.</text>
</comment>